<dbReference type="Proteomes" id="UP000643525">
    <property type="component" value="Unassembled WGS sequence"/>
</dbReference>
<dbReference type="PANTHER" id="PTHR43669:SF12">
    <property type="entry name" value="BLR5618 PROTEIN"/>
    <property type="match status" value="1"/>
</dbReference>
<dbReference type="PRINTS" id="PR00080">
    <property type="entry name" value="SDRFAMILY"/>
</dbReference>
<reference evidence="4 5" key="1">
    <citation type="submission" date="2020-10" db="EMBL/GenBank/DDBJ databases">
        <title>Sequencing the genomes of 1000 actinobacteria strains.</title>
        <authorList>
            <person name="Klenk H.-P."/>
        </authorList>
    </citation>
    <scope>NUCLEOTIDE SEQUENCE [LARGE SCALE GENOMIC DNA]</scope>
    <source>
        <strain evidence="4 5">DSM 15666</strain>
    </source>
</reference>
<name>A0ABR9JEX1_9MICC</name>
<comment type="caution">
    <text evidence="4">The sequence shown here is derived from an EMBL/GenBank/DDBJ whole genome shotgun (WGS) entry which is preliminary data.</text>
</comment>
<dbReference type="InterPro" id="IPR002347">
    <property type="entry name" value="SDR_fam"/>
</dbReference>
<sequence length="252" mass="26433">MTDELNSRVAVVTGAGSGIGKAVATRMLGAGYRVVLAGRREEPLRALANGHPNALVLSTDITIAEQVTRLFTGARDRWGRLDVLFNNAGVPGPTASVDEIEPEAWDAVIALNLTAAAMCARAAMKVMKAQNPRGGRIINNGSLAAHAPRPQSVAYTTTKHAISGLTKSIELDGRAYGISCGQIDIGNTETELVDRFVTGPGALQPDGRRMQEPTFPVDEAARAVMFMADTPPSANVNSVVITAAGMPFIGRG</sequence>
<keyword evidence="2" id="KW-0560">Oxidoreductase</keyword>
<keyword evidence="5" id="KW-1185">Reference proteome</keyword>
<accession>A0ABR9JEX1</accession>
<dbReference type="Pfam" id="PF00106">
    <property type="entry name" value="adh_short"/>
    <property type="match status" value="1"/>
</dbReference>
<dbReference type="SUPFAM" id="SSF51735">
    <property type="entry name" value="NAD(P)-binding Rossmann-fold domains"/>
    <property type="match status" value="1"/>
</dbReference>
<evidence type="ECO:0000256" key="1">
    <source>
        <dbReference type="ARBA" id="ARBA00006484"/>
    </source>
</evidence>
<dbReference type="EMBL" id="JADBED010000001">
    <property type="protein sequence ID" value="MBE1524381.1"/>
    <property type="molecule type" value="Genomic_DNA"/>
</dbReference>
<dbReference type="Gene3D" id="3.40.50.720">
    <property type="entry name" value="NAD(P)-binding Rossmann-like Domain"/>
    <property type="match status" value="1"/>
</dbReference>
<evidence type="ECO:0000256" key="3">
    <source>
        <dbReference type="RuleBase" id="RU000363"/>
    </source>
</evidence>
<dbReference type="PANTHER" id="PTHR43669">
    <property type="entry name" value="5-KETO-D-GLUCONATE 5-REDUCTASE"/>
    <property type="match status" value="1"/>
</dbReference>
<protein>
    <submittedName>
        <fullName evidence="4">NAD(P)-dependent dehydrogenase (Short-subunit alcohol dehydrogenase family)</fullName>
    </submittedName>
</protein>
<evidence type="ECO:0000313" key="4">
    <source>
        <dbReference type="EMBL" id="MBE1524381.1"/>
    </source>
</evidence>
<gene>
    <name evidence="4" type="ORF">H4W27_001499</name>
</gene>
<dbReference type="CDD" id="cd05233">
    <property type="entry name" value="SDR_c"/>
    <property type="match status" value="1"/>
</dbReference>
<evidence type="ECO:0000256" key="2">
    <source>
        <dbReference type="ARBA" id="ARBA00023002"/>
    </source>
</evidence>
<dbReference type="PRINTS" id="PR00081">
    <property type="entry name" value="GDHRDH"/>
</dbReference>
<proteinExistence type="inferred from homology"/>
<dbReference type="InterPro" id="IPR036291">
    <property type="entry name" value="NAD(P)-bd_dom_sf"/>
</dbReference>
<organism evidence="4 5">
    <name type="scientific">Nesterenkonia lutea</name>
    <dbReference type="NCBI Taxonomy" id="272919"/>
    <lineage>
        <taxon>Bacteria</taxon>
        <taxon>Bacillati</taxon>
        <taxon>Actinomycetota</taxon>
        <taxon>Actinomycetes</taxon>
        <taxon>Micrococcales</taxon>
        <taxon>Micrococcaceae</taxon>
        <taxon>Nesterenkonia</taxon>
    </lineage>
</organism>
<dbReference type="RefSeq" id="WP_192595403.1">
    <property type="nucleotide sequence ID" value="NZ_BAAALJ010000002.1"/>
</dbReference>
<evidence type="ECO:0000313" key="5">
    <source>
        <dbReference type="Proteomes" id="UP000643525"/>
    </source>
</evidence>
<comment type="similarity">
    <text evidence="1 3">Belongs to the short-chain dehydrogenases/reductases (SDR) family.</text>
</comment>